<protein>
    <submittedName>
        <fullName evidence="1">Uncharacterized protein</fullName>
    </submittedName>
</protein>
<evidence type="ECO:0000313" key="1">
    <source>
        <dbReference type="EMBL" id="TDL18553.1"/>
    </source>
</evidence>
<organism evidence="1 2">
    <name type="scientific">Rickenella mellea</name>
    <dbReference type="NCBI Taxonomy" id="50990"/>
    <lineage>
        <taxon>Eukaryota</taxon>
        <taxon>Fungi</taxon>
        <taxon>Dikarya</taxon>
        <taxon>Basidiomycota</taxon>
        <taxon>Agaricomycotina</taxon>
        <taxon>Agaricomycetes</taxon>
        <taxon>Hymenochaetales</taxon>
        <taxon>Rickenellaceae</taxon>
        <taxon>Rickenella</taxon>
    </lineage>
</organism>
<dbReference type="VEuPathDB" id="FungiDB:BD410DRAFT_492996"/>
<dbReference type="EMBL" id="ML170206">
    <property type="protein sequence ID" value="TDL18553.1"/>
    <property type="molecule type" value="Genomic_DNA"/>
</dbReference>
<evidence type="ECO:0000313" key="2">
    <source>
        <dbReference type="Proteomes" id="UP000294933"/>
    </source>
</evidence>
<proteinExistence type="predicted"/>
<accession>A0A4Y7PT22</accession>
<sequence>MTEQPHQADLSRSTLGSTPLLLNMIPKPRKVFVKPAPSTLQSESPWYTYESQLSKVVRGTALFMPGPYKEVDGSVVPIKLADVGYMMDGRFVTLFNAGEISGSASSTGSVFPNEKLRDPVFNERTEDRFTTSSVEACVTNISADKDSGNVQISANLSSRYGPGAAMILPGTDGTVKMESYDLRHQPFYSDYCFKHCESWLQTVAHTAAKHVELKDLIFVTGIDMVNSWALFAFPSSSDGCSVEITAGPTSMFAARRDSKTSNPLNCPPFMNFGPVDRQTPGSLDQCVVIRRFKIHRRIEKLKWHMSRGLRKRTLRCSTPKTTAKRQTTTKRKIKYASRDGLSHPTNRLRTRKETIYPVTAEEVGVPGALDQVAKMDIPARVFLLETAAVGATLDLVAPAPTVATDTEIMYLNIH</sequence>
<keyword evidence="2" id="KW-1185">Reference proteome</keyword>
<dbReference type="AlphaFoldDB" id="A0A4Y7PT22"/>
<name>A0A4Y7PT22_9AGAM</name>
<dbReference type="Proteomes" id="UP000294933">
    <property type="component" value="Unassembled WGS sequence"/>
</dbReference>
<gene>
    <name evidence="1" type="ORF">BD410DRAFT_492996</name>
</gene>
<dbReference type="OrthoDB" id="3222453at2759"/>
<reference evidence="1 2" key="1">
    <citation type="submission" date="2018-06" db="EMBL/GenBank/DDBJ databases">
        <title>A transcriptomic atlas of mushroom development highlights an independent origin of complex multicellularity.</title>
        <authorList>
            <consortium name="DOE Joint Genome Institute"/>
            <person name="Krizsan K."/>
            <person name="Almasi E."/>
            <person name="Merenyi Z."/>
            <person name="Sahu N."/>
            <person name="Viragh M."/>
            <person name="Koszo T."/>
            <person name="Mondo S."/>
            <person name="Kiss B."/>
            <person name="Balint B."/>
            <person name="Kues U."/>
            <person name="Barry K."/>
            <person name="Hegedus J.C."/>
            <person name="Henrissat B."/>
            <person name="Johnson J."/>
            <person name="Lipzen A."/>
            <person name="Ohm R."/>
            <person name="Nagy I."/>
            <person name="Pangilinan J."/>
            <person name="Yan J."/>
            <person name="Xiong Y."/>
            <person name="Grigoriev I.V."/>
            <person name="Hibbett D.S."/>
            <person name="Nagy L.G."/>
        </authorList>
    </citation>
    <scope>NUCLEOTIDE SEQUENCE [LARGE SCALE GENOMIC DNA]</scope>
    <source>
        <strain evidence="1 2">SZMC22713</strain>
    </source>
</reference>